<protein>
    <submittedName>
        <fullName evidence="1">Uncharacterized protein</fullName>
    </submittedName>
</protein>
<name>A0A1V5ZLC7_9BACT</name>
<dbReference type="AlphaFoldDB" id="A0A1V5ZLC7"/>
<comment type="caution">
    <text evidence="1">The sequence shown here is derived from an EMBL/GenBank/DDBJ whole genome shotgun (WGS) entry which is preliminary data.</text>
</comment>
<sequence length="107" mass="11704">MGKTLNNTDVKGAKTQVSDLEVFGNGDLFQLISKASSKKEKWMKSTKAMFTGKGCVIQVTTQQGDNIAEAVTYVPNVTILEETDVNGKVIGREIVPMTLLDRICAFF</sequence>
<proteinExistence type="predicted"/>
<organism evidence="1">
    <name type="scientific">candidate division CPR1 bacterium ADurb.Bin160</name>
    <dbReference type="NCBI Taxonomy" id="1852826"/>
    <lineage>
        <taxon>Bacteria</taxon>
        <taxon>candidate division CPR1</taxon>
    </lineage>
</organism>
<reference evidence="1" key="1">
    <citation type="submission" date="2017-02" db="EMBL/GenBank/DDBJ databases">
        <title>Delving into the versatile metabolic prowess of the omnipresent phylum Bacteroidetes.</title>
        <authorList>
            <person name="Nobu M.K."/>
            <person name="Mei R."/>
            <person name="Narihiro T."/>
            <person name="Kuroda K."/>
            <person name="Liu W.-T."/>
        </authorList>
    </citation>
    <scope>NUCLEOTIDE SEQUENCE</scope>
    <source>
        <strain evidence="1">ADurb.Bin160</strain>
    </source>
</reference>
<accession>A0A1V5ZLC7</accession>
<gene>
    <name evidence="1" type="ORF">BWY04_01185</name>
</gene>
<evidence type="ECO:0000313" key="1">
    <source>
        <dbReference type="EMBL" id="OQB40866.1"/>
    </source>
</evidence>
<dbReference type="Proteomes" id="UP000485621">
    <property type="component" value="Unassembled WGS sequence"/>
</dbReference>
<dbReference type="EMBL" id="MWDB01000030">
    <property type="protein sequence ID" value="OQB40866.1"/>
    <property type="molecule type" value="Genomic_DNA"/>
</dbReference>